<feature type="domain" description="DUF6895" evidence="1">
    <location>
        <begin position="19"/>
        <end position="294"/>
    </location>
</feature>
<gene>
    <name evidence="2" type="ORF">GCM10010446_38500</name>
</gene>
<evidence type="ECO:0000313" key="2">
    <source>
        <dbReference type="EMBL" id="GAA2949625.1"/>
    </source>
</evidence>
<name>A0ABP6JWE9_9ACTN</name>
<organism evidence="2 3">
    <name type="scientific">Streptomyces enissocaesilis</name>
    <dbReference type="NCBI Taxonomy" id="332589"/>
    <lineage>
        <taxon>Bacteria</taxon>
        <taxon>Bacillati</taxon>
        <taxon>Actinomycetota</taxon>
        <taxon>Actinomycetes</taxon>
        <taxon>Kitasatosporales</taxon>
        <taxon>Streptomycetaceae</taxon>
        <taxon>Streptomyces</taxon>
        <taxon>Streptomyces rochei group</taxon>
    </lineage>
</organism>
<dbReference type="Proteomes" id="UP001500403">
    <property type="component" value="Unassembled WGS sequence"/>
</dbReference>
<protein>
    <recommendedName>
        <fullName evidence="1">DUF6895 domain-containing protein</fullName>
    </recommendedName>
</protein>
<comment type="caution">
    <text evidence="2">The sequence shown here is derived from an EMBL/GenBank/DDBJ whole genome shotgun (WGS) entry which is preliminary data.</text>
</comment>
<sequence length="327" mass="35627">MTGATAAPASLLDRIVGDGLGWLDEARPYFRLPPNVTTDADPDLTLKPLVELAELTHLIKTSHPLPGLRSVADGLFAFAWSETRDGKLFTELIRGEPHATYPVEIYGVFAQAGLRDRAVDELLATTTRLRGWRVAREDHTRTLSVLNAERRIGLPPHADFGAVLELTNLGLLPEPWTLDRKAAYGLTHDVFHLTDWGRARGRLSRPFAHYLRLWLPAWLENWLDEQLWDLAGELLAVTACLPAAPYDPVAWQRLAEAQVPDGSVPAAGAAPPAGDRAGAFAACYHATLVTVFAGTLARIALDEKVSAPDEAVTATAGRHTHEDEVAP</sequence>
<dbReference type="EMBL" id="BAAAUD010000039">
    <property type="protein sequence ID" value="GAA2949625.1"/>
    <property type="molecule type" value="Genomic_DNA"/>
</dbReference>
<evidence type="ECO:0000259" key="1">
    <source>
        <dbReference type="Pfam" id="PF21836"/>
    </source>
</evidence>
<accession>A0ABP6JWE9</accession>
<keyword evidence="3" id="KW-1185">Reference proteome</keyword>
<dbReference type="RefSeq" id="WP_344496751.1">
    <property type="nucleotide sequence ID" value="NZ_BAAAUD010000039.1"/>
</dbReference>
<reference evidence="3" key="1">
    <citation type="journal article" date="2019" name="Int. J. Syst. Evol. Microbiol.">
        <title>The Global Catalogue of Microorganisms (GCM) 10K type strain sequencing project: providing services to taxonomists for standard genome sequencing and annotation.</title>
        <authorList>
            <consortium name="The Broad Institute Genomics Platform"/>
            <consortium name="The Broad Institute Genome Sequencing Center for Infectious Disease"/>
            <person name="Wu L."/>
            <person name="Ma J."/>
        </authorList>
    </citation>
    <scope>NUCLEOTIDE SEQUENCE [LARGE SCALE GENOMIC DNA]</scope>
    <source>
        <strain evidence="3">JCM 9088</strain>
    </source>
</reference>
<evidence type="ECO:0000313" key="3">
    <source>
        <dbReference type="Proteomes" id="UP001500403"/>
    </source>
</evidence>
<dbReference type="Pfam" id="PF21836">
    <property type="entry name" value="DUF6895"/>
    <property type="match status" value="1"/>
</dbReference>
<dbReference type="InterPro" id="IPR054190">
    <property type="entry name" value="DUF6895"/>
</dbReference>
<proteinExistence type="predicted"/>